<reference evidence="2" key="1">
    <citation type="submission" date="2018-11" db="EMBL/GenBank/DDBJ databases">
        <authorList>
            <person name="Alioto T."/>
            <person name="Alioto T."/>
        </authorList>
    </citation>
    <scope>NUCLEOTIDE SEQUENCE</scope>
</reference>
<dbReference type="Proteomes" id="UP000596742">
    <property type="component" value="Unassembled WGS sequence"/>
</dbReference>
<evidence type="ECO:0000313" key="3">
    <source>
        <dbReference type="Proteomes" id="UP000596742"/>
    </source>
</evidence>
<name>A0A8B6CEU1_MYTGA</name>
<evidence type="ECO:0000313" key="2">
    <source>
        <dbReference type="EMBL" id="VDI02970.1"/>
    </source>
</evidence>
<protein>
    <submittedName>
        <fullName evidence="2">Uncharacterized protein</fullName>
    </submittedName>
</protein>
<feature type="region of interest" description="Disordered" evidence="1">
    <location>
        <begin position="65"/>
        <end position="90"/>
    </location>
</feature>
<proteinExistence type="predicted"/>
<comment type="caution">
    <text evidence="2">The sequence shown here is derived from an EMBL/GenBank/DDBJ whole genome shotgun (WGS) entry which is preliminary data.</text>
</comment>
<gene>
    <name evidence="2" type="ORF">MGAL_10B050818</name>
</gene>
<accession>A0A8B6CEU1</accession>
<dbReference type="EMBL" id="UYJE01001540">
    <property type="protein sequence ID" value="VDI02970.1"/>
    <property type="molecule type" value="Genomic_DNA"/>
</dbReference>
<evidence type="ECO:0000256" key="1">
    <source>
        <dbReference type="SAM" id="MobiDB-lite"/>
    </source>
</evidence>
<organism evidence="2 3">
    <name type="scientific">Mytilus galloprovincialis</name>
    <name type="common">Mediterranean mussel</name>
    <dbReference type="NCBI Taxonomy" id="29158"/>
    <lineage>
        <taxon>Eukaryota</taxon>
        <taxon>Metazoa</taxon>
        <taxon>Spiralia</taxon>
        <taxon>Lophotrochozoa</taxon>
        <taxon>Mollusca</taxon>
        <taxon>Bivalvia</taxon>
        <taxon>Autobranchia</taxon>
        <taxon>Pteriomorphia</taxon>
        <taxon>Mytilida</taxon>
        <taxon>Mytiloidea</taxon>
        <taxon>Mytilidae</taxon>
        <taxon>Mytilinae</taxon>
        <taxon>Mytilus</taxon>
    </lineage>
</organism>
<sequence length="90" mass="9811">MKCFYENFTLIGALIPATDSGFDSTTYSGTSDVTYSSVISSTEKSLNDETNRDISKVMVISDETGIRGIQDTNPPGYPHQSKPSLYMEAS</sequence>
<keyword evidence="3" id="KW-1185">Reference proteome</keyword>
<dbReference type="AlphaFoldDB" id="A0A8B6CEU1"/>